<keyword evidence="3" id="KW-0347">Helicase</keyword>
<feature type="compositionally biased region" description="Low complexity" evidence="5">
    <location>
        <begin position="472"/>
        <end position="499"/>
    </location>
</feature>
<dbReference type="InterPro" id="IPR047187">
    <property type="entry name" value="SF1_C_Upf1"/>
</dbReference>
<dbReference type="PANTHER" id="PTHR10887">
    <property type="entry name" value="DNA2/NAM7 HELICASE FAMILY"/>
    <property type="match status" value="1"/>
</dbReference>
<dbReference type="GO" id="GO:0006369">
    <property type="term" value="P:termination of RNA polymerase II transcription"/>
    <property type="evidence" value="ECO:0007669"/>
    <property type="project" value="TreeGrafter"/>
</dbReference>
<dbReference type="GO" id="GO:0001147">
    <property type="term" value="F:transcription termination site sequence-specific DNA binding"/>
    <property type="evidence" value="ECO:0007669"/>
    <property type="project" value="TreeGrafter"/>
</dbReference>
<dbReference type="GO" id="GO:0016604">
    <property type="term" value="C:nuclear body"/>
    <property type="evidence" value="ECO:0007669"/>
    <property type="project" value="TreeGrafter"/>
</dbReference>
<evidence type="ECO:0000256" key="2">
    <source>
        <dbReference type="ARBA" id="ARBA00022801"/>
    </source>
</evidence>
<dbReference type="Pfam" id="PF13087">
    <property type="entry name" value="AAA_12"/>
    <property type="match status" value="1"/>
</dbReference>
<sequence length="1470" mass="164799">MAPGLSVNWQLRQIVSDKLILIDTAGALVGRSNNAKVCLRSNKTSRAHAHLAIDPNNNLNIVDLKSTNGTFVNGQQIPVSGKQVCSGDIISFGLSTIDLSDELIDKECFFQATQIEQAKNKPEAADSTTNELDNSIIPIEIDDSSDEFLDDKRHTSTPSDSSSVVKTENVFKSEMRLNNIHTLSEAPMVISSSSGRVSAKIANRVLTVSLDRTPQQPKSPKISTILTESDFGNISFKIDADSLDKKDKLLKEPAINTNGSGNLIIGCTKIFGNSRVLPDNKSTDEVESVENVPEIKPTALLKSFSTNDSSNCLLIDLTNDDEDDEADISNSQICHMSQIVQTTVPDDKYQQIKHELAEMDYCTEEVIVNAVPINLEDDMETGFDNTQDIWELLEGGFEEINDKIDKNTHDNNAKDIPVSPEIDFSDNCPTNTFPSNSNSSTVSEPTVPEDDIKNNCNSTRTSKSDKPKNKFNKPPIIEPHFIQPSTKSTKQSLTTNSKSTNKRKTSVESPVKIKRAKSVDVFNPLKTVKNVTKNMAKKRRSPLKPTVDKAAVEKAQNVLENRRAKLKELTTAKGKCSENLSVDIPCSSMQEVNDDQTFVCPSTAVKTRIARNDSTKYSTGPVEKDNSRCFKMPASRPQPDIRAPLSLARAAYDLRRTKSSEEIKLGRGNSTQNMEKTNPNSFRRSTGLINTQTQKLKNALKTNAIQNLPPGTRMKQPKHAAAKAQYSASVSSNQDASRRLMWTNGGPAKRLPIRQLPKVDDIAKKMVQWLPSWLLEQVDIDASPPINNPPATKIPQTFQDFGHYYQTFYKLILLESWQYLFSGFREAKDQPRKVRIDHLRVANDVIILDCTCYITKNELKKELFYRPDDFVLLECAMKTENNSYASLNFGIIQNCKKTTLTEACDVWIKRDLCGDPHTKLEFTMITRYQPDKEMNVKKKPIIKLLSNLRTYFMLIRAVKGFANSPLHPMVLNPQITDYKITTTHHNLKYKNELNVEQKCTVLQAASLCTGNKPGIYCIKGPPGTGKSTVIANLVFQILFSHYYGKEQQRPMILLVAPSNTAIDTLLSKMMSLKRGVSVEMQTKIKCVRIGPESSISKGVQGYSLPRLAEKHMPLNHQANANIWANKQKHQSPLDCLKDYFGDQYYHELKKCENIILSKSNIICTTLNSCINGLLMDAVNRGILQFTCCIVDEATQCHEVEVLLPTLLGIDKFVLVGDPQQLSATIMNRDALKLGFGQSLFSRLANSFGSDPRSPIKMLTEQYRMHPEICSFPNSQFYEGKLRSVANPSNKLPEEIKPYLVFNLEYVNNSREYTNMGEIIVIKKILSSIISLVGKSCNYTIGIITPYRAQKDLICDNIADLEANNNCKIITNTVDSFQGSENDVIIISCVRESSNSFLQNECRLNVALTRAKQALYIVGNYILFKECRPLYNLREDAKRRNVLLDIKQNPNTITNFDRYLIKKRNNRNTAV</sequence>
<name>A0AAR5P4N6_DENPD</name>
<evidence type="ECO:0000259" key="6">
    <source>
        <dbReference type="PROSITE" id="PS50006"/>
    </source>
</evidence>
<evidence type="ECO:0000256" key="4">
    <source>
        <dbReference type="ARBA" id="ARBA00022840"/>
    </source>
</evidence>
<evidence type="ECO:0000256" key="5">
    <source>
        <dbReference type="SAM" id="MobiDB-lite"/>
    </source>
</evidence>
<accession>A0AAR5P4N6</accession>
<dbReference type="Pfam" id="PF13086">
    <property type="entry name" value="AAA_11"/>
    <property type="match status" value="2"/>
</dbReference>
<evidence type="ECO:0000256" key="3">
    <source>
        <dbReference type="ARBA" id="ARBA00022806"/>
    </source>
</evidence>
<dbReference type="InterPro" id="IPR000253">
    <property type="entry name" value="FHA_dom"/>
</dbReference>
<feature type="domain" description="FHA" evidence="6">
    <location>
        <begin position="27"/>
        <end position="77"/>
    </location>
</feature>
<dbReference type="GO" id="GO:0016787">
    <property type="term" value="F:hydrolase activity"/>
    <property type="evidence" value="ECO:0007669"/>
    <property type="project" value="UniProtKB-KW"/>
</dbReference>
<dbReference type="SUPFAM" id="SSF52540">
    <property type="entry name" value="P-loop containing nucleoside triphosphate hydrolases"/>
    <property type="match status" value="1"/>
</dbReference>
<feature type="compositionally biased region" description="Low complexity" evidence="5">
    <location>
        <begin position="427"/>
        <end position="446"/>
    </location>
</feature>
<dbReference type="PROSITE" id="PS50006">
    <property type="entry name" value="FHA_DOMAIN"/>
    <property type="match status" value="1"/>
</dbReference>
<feature type="region of interest" description="Disordered" evidence="5">
    <location>
        <begin position="615"/>
        <end position="640"/>
    </location>
</feature>
<dbReference type="Proteomes" id="UP000019118">
    <property type="component" value="Unassembled WGS sequence"/>
</dbReference>
<dbReference type="CDD" id="cd00060">
    <property type="entry name" value="FHA"/>
    <property type="match status" value="1"/>
</dbReference>
<dbReference type="InterPro" id="IPR041677">
    <property type="entry name" value="DNA2/NAM7_AAA_11"/>
</dbReference>
<dbReference type="GO" id="GO:0005694">
    <property type="term" value="C:chromosome"/>
    <property type="evidence" value="ECO:0007669"/>
    <property type="project" value="UniProtKB-ARBA"/>
</dbReference>
<reference evidence="8" key="1">
    <citation type="journal article" date="2013" name="Genome Biol.">
        <title>Draft genome of the mountain pine beetle, Dendroctonus ponderosae Hopkins, a major forest pest.</title>
        <authorList>
            <person name="Keeling C.I."/>
            <person name="Yuen M.M."/>
            <person name="Liao N.Y."/>
            <person name="Docking T.R."/>
            <person name="Chan S.K."/>
            <person name="Taylor G.A."/>
            <person name="Palmquist D.L."/>
            <person name="Jackman S.D."/>
            <person name="Nguyen A."/>
            <person name="Li M."/>
            <person name="Henderson H."/>
            <person name="Janes J.K."/>
            <person name="Zhao Y."/>
            <person name="Pandoh P."/>
            <person name="Moore R."/>
            <person name="Sperling F.A."/>
            <person name="Huber D.P."/>
            <person name="Birol I."/>
            <person name="Jones S.J."/>
            <person name="Bohlmann J."/>
        </authorList>
    </citation>
    <scope>NUCLEOTIDE SEQUENCE</scope>
</reference>
<dbReference type="CDD" id="cd18808">
    <property type="entry name" value="SF1_C_Upf1"/>
    <property type="match status" value="1"/>
</dbReference>
<dbReference type="Gene3D" id="2.60.200.20">
    <property type="match status" value="1"/>
</dbReference>
<dbReference type="Gene3D" id="3.40.50.300">
    <property type="entry name" value="P-loop containing nucleotide triphosphate hydrolases"/>
    <property type="match status" value="2"/>
</dbReference>
<dbReference type="InterPro" id="IPR008984">
    <property type="entry name" value="SMAD_FHA_dom_sf"/>
</dbReference>
<dbReference type="GO" id="GO:0005524">
    <property type="term" value="F:ATP binding"/>
    <property type="evidence" value="ECO:0007669"/>
    <property type="project" value="UniProtKB-KW"/>
</dbReference>
<dbReference type="EnsemblMetazoa" id="XM_019900248.1">
    <property type="protein sequence ID" value="XP_019755807.1"/>
    <property type="gene ID" value="LOC109534523"/>
</dbReference>
<keyword evidence="4" id="KW-0067">ATP-binding</keyword>
<dbReference type="GeneID" id="109534523"/>
<dbReference type="GO" id="GO:0004386">
    <property type="term" value="F:helicase activity"/>
    <property type="evidence" value="ECO:0007669"/>
    <property type="project" value="UniProtKB-KW"/>
</dbReference>
<proteinExistence type="predicted"/>
<dbReference type="InterPro" id="IPR041679">
    <property type="entry name" value="DNA2/NAM7-like_C"/>
</dbReference>
<keyword evidence="2" id="KW-0378">Hydrolase</keyword>
<dbReference type="SMART" id="SM00240">
    <property type="entry name" value="FHA"/>
    <property type="match status" value="1"/>
</dbReference>
<dbReference type="Pfam" id="PF00498">
    <property type="entry name" value="FHA"/>
    <property type="match status" value="1"/>
</dbReference>
<evidence type="ECO:0000256" key="1">
    <source>
        <dbReference type="ARBA" id="ARBA00022741"/>
    </source>
</evidence>
<dbReference type="FunFam" id="3.40.50.300:FF:000326">
    <property type="entry name" value="P-loop containing nucleoside triphosphate hydrolase"/>
    <property type="match status" value="1"/>
</dbReference>
<dbReference type="SUPFAM" id="SSF49879">
    <property type="entry name" value="SMAD/FHA domain"/>
    <property type="match status" value="1"/>
</dbReference>
<dbReference type="InterPro" id="IPR027417">
    <property type="entry name" value="P-loop_NTPase"/>
</dbReference>
<evidence type="ECO:0000313" key="8">
    <source>
        <dbReference type="Proteomes" id="UP000019118"/>
    </source>
</evidence>
<dbReference type="InterPro" id="IPR045055">
    <property type="entry name" value="DNA2/NAM7-like"/>
</dbReference>
<organism evidence="7 8">
    <name type="scientific">Dendroctonus ponderosae</name>
    <name type="common">Mountain pine beetle</name>
    <dbReference type="NCBI Taxonomy" id="77166"/>
    <lineage>
        <taxon>Eukaryota</taxon>
        <taxon>Metazoa</taxon>
        <taxon>Ecdysozoa</taxon>
        <taxon>Arthropoda</taxon>
        <taxon>Hexapoda</taxon>
        <taxon>Insecta</taxon>
        <taxon>Pterygota</taxon>
        <taxon>Neoptera</taxon>
        <taxon>Endopterygota</taxon>
        <taxon>Coleoptera</taxon>
        <taxon>Polyphaga</taxon>
        <taxon>Cucujiformia</taxon>
        <taxon>Curculionidae</taxon>
        <taxon>Scolytinae</taxon>
        <taxon>Dendroctonus</taxon>
    </lineage>
</organism>
<reference evidence="7" key="2">
    <citation type="submission" date="2024-08" db="UniProtKB">
        <authorList>
            <consortium name="EnsemblMetazoa"/>
        </authorList>
    </citation>
    <scope>IDENTIFICATION</scope>
</reference>
<keyword evidence="1" id="KW-0547">Nucleotide-binding</keyword>
<dbReference type="PANTHER" id="PTHR10887:SF495">
    <property type="entry name" value="HELICASE SENATAXIN ISOFORM X1-RELATED"/>
    <property type="match status" value="1"/>
</dbReference>
<evidence type="ECO:0000313" key="7">
    <source>
        <dbReference type="EnsemblMetazoa" id="XP_019755807.1"/>
    </source>
</evidence>
<dbReference type="RefSeq" id="XP_019755807.1">
    <property type="nucleotide sequence ID" value="XM_019900248.2"/>
</dbReference>
<feature type="region of interest" description="Disordered" evidence="5">
    <location>
        <begin position="403"/>
        <end position="511"/>
    </location>
</feature>
<feature type="compositionally biased region" description="Basic and acidic residues" evidence="5">
    <location>
        <begin position="403"/>
        <end position="413"/>
    </location>
</feature>
<dbReference type="KEGG" id="dpa:109534523"/>
<keyword evidence="8" id="KW-1185">Reference proteome</keyword>
<protein>
    <recommendedName>
        <fullName evidence="6">FHA domain-containing protein</fullName>
    </recommendedName>
</protein>